<proteinExistence type="predicted"/>
<reference evidence="1 2" key="1">
    <citation type="submission" date="2015-01" db="EMBL/GenBank/DDBJ databases">
        <title>The Genome Sequence of Exophiala spinifera CBS89968.</title>
        <authorList>
            <consortium name="The Broad Institute Genomics Platform"/>
            <person name="Cuomo C."/>
            <person name="de Hoog S."/>
            <person name="Gorbushina A."/>
            <person name="Stielow B."/>
            <person name="Teixiera M."/>
            <person name="Abouelleil A."/>
            <person name="Chapman S.B."/>
            <person name="Priest M."/>
            <person name="Young S.K."/>
            <person name="Wortman J."/>
            <person name="Nusbaum C."/>
            <person name="Birren B."/>
        </authorList>
    </citation>
    <scope>NUCLEOTIDE SEQUENCE [LARGE SCALE GENOMIC DNA]</scope>
    <source>
        <strain evidence="1 2">CBS 89968</strain>
    </source>
</reference>
<evidence type="ECO:0000313" key="2">
    <source>
        <dbReference type="Proteomes" id="UP000053328"/>
    </source>
</evidence>
<organism evidence="1 2">
    <name type="scientific">Exophiala spinifera</name>
    <dbReference type="NCBI Taxonomy" id="91928"/>
    <lineage>
        <taxon>Eukaryota</taxon>
        <taxon>Fungi</taxon>
        <taxon>Dikarya</taxon>
        <taxon>Ascomycota</taxon>
        <taxon>Pezizomycotina</taxon>
        <taxon>Eurotiomycetes</taxon>
        <taxon>Chaetothyriomycetidae</taxon>
        <taxon>Chaetothyriales</taxon>
        <taxon>Herpotrichiellaceae</taxon>
        <taxon>Exophiala</taxon>
    </lineage>
</organism>
<dbReference type="HOGENOM" id="CLU_2558305_0_0_1"/>
<name>A0A0D1Y8R0_9EURO</name>
<dbReference type="GeneID" id="27337759"/>
<protein>
    <submittedName>
        <fullName evidence="1">Uncharacterized protein</fullName>
    </submittedName>
</protein>
<dbReference type="Proteomes" id="UP000053328">
    <property type="component" value="Unassembled WGS sequence"/>
</dbReference>
<dbReference type="RefSeq" id="XP_016231592.1">
    <property type="nucleotide sequence ID" value="XM_016384990.1"/>
</dbReference>
<sequence>MAPSENRRPRMPVASLPATAIDTASPSLSDYRLLGWHPASPLEALESFGQDGCYKAYLPAIQQVPVSPPTIALRAMLNLEAV</sequence>
<dbReference type="AlphaFoldDB" id="A0A0D1Y8R0"/>
<evidence type="ECO:0000313" key="1">
    <source>
        <dbReference type="EMBL" id="KIW11376.1"/>
    </source>
</evidence>
<accession>A0A0D1Y8R0</accession>
<dbReference type="VEuPathDB" id="FungiDB:PV08_10676"/>
<gene>
    <name evidence="1" type="ORF">PV08_10676</name>
</gene>
<keyword evidence="2" id="KW-1185">Reference proteome</keyword>
<dbReference type="EMBL" id="KN847499">
    <property type="protein sequence ID" value="KIW11376.1"/>
    <property type="molecule type" value="Genomic_DNA"/>
</dbReference>